<dbReference type="PANTHER" id="PTHR43139:SF59">
    <property type="entry name" value="ALPHA_BETA-HYDROLASES SUPERFAMILY PROTEIN"/>
    <property type="match status" value="1"/>
</dbReference>
<feature type="domain" description="AB hydrolase-1" evidence="1">
    <location>
        <begin position="50"/>
        <end position="188"/>
    </location>
</feature>
<evidence type="ECO:0000313" key="2">
    <source>
        <dbReference type="Proteomes" id="UP000504603"/>
    </source>
</evidence>
<dbReference type="InterPro" id="IPR052370">
    <property type="entry name" value="Meta-cleavage_hydrolase"/>
</dbReference>
<accession>A0A6J1BTK7</accession>
<dbReference type="Gene3D" id="3.40.50.1820">
    <property type="entry name" value="alpha/beta hydrolase"/>
    <property type="match status" value="1"/>
</dbReference>
<protein>
    <submittedName>
        <fullName evidence="3">Uncharacterized protein LOC111004689 isoform X2</fullName>
    </submittedName>
</protein>
<evidence type="ECO:0000313" key="3">
    <source>
        <dbReference type="RefSeq" id="XP_022131513.1"/>
    </source>
</evidence>
<dbReference type="InterPro" id="IPR000073">
    <property type="entry name" value="AB_hydrolase_1"/>
</dbReference>
<keyword evidence="2" id="KW-1185">Reference proteome</keyword>
<sequence length="270" mass="30717">MTRCFSFIETKTWCHRYSFSKCGLQSTITDLKDGTIVHCWVPKKPNESKPNLLLIHGIGANALWQWGDVIRGLVAHFNVYVPDLIFFGNSFTTRPERTEWFQAECVIRVMEANSVGKLSLVGISYGGFVGYSVAALYPEMVEKVVICCSGVCVEEKDFRDGLLRVSDLEEATKILVPQKPEKLKELVAYSFFRPPPLRLMLTCLLNDFIERTMILWGEHDQVFPLELGHRLKQHLGDNATLVIIKNAGHAFTAEEPKEFYNHLKSFLVDS</sequence>
<reference evidence="3" key="1">
    <citation type="submission" date="2025-08" db="UniProtKB">
        <authorList>
            <consortium name="RefSeq"/>
        </authorList>
    </citation>
    <scope>IDENTIFICATION</scope>
    <source>
        <strain evidence="3">OHB3-1</strain>
    </source>
</reference>
<dbReference type="SUPFAM" id="SSF53474">
    <property type="entry name" value="alpha/beta-Hydrolases"/>
    <property type="match status" value="1"/>
</dbReference>
<name>A0A6J1BTK7_MOMCH</name>
<proteinExistence type="predicted"/>
<dbReference type="AlphaFoldDB" id="A0A6J1BTK7"/>
<gene>
    <name evidence="3" type="primary">LOC111004689</name>
</gene>
<dbReference type="PRINTS" id="PR00111">
    <property type="entry name" value="ABHYDROLASE"/>
</dbReference>
<dbReference type="PANTHER" id="PTHR43139">
    <property type="entry name" value="SI:DKEY-122A22.2"/>
    <property type="match status" value="1"/>
</dbReference>
<evidence type="ECO:0000259" key="1">
    <source>
        <dbReference type="Pfam" id="PF00561"/>
    </source>
</evidence>
<dbReference type="RefSeq" id="XP_022131513.1">
    <property type="nucleotide sequence ID" value="XM_022275821.1"/>
</dbReference>
<dbReference type="Pfam" id="PF00561">
    <property type="entry name" value="Abhydrolase_1"/>
    <property type="match status" value="1"/>
</dbReference>
<organism evidence="2 3">
    <name type="scientific">Momordica charantia</name>
    <name type="common">Bitter gourd</name>
    <name type="synonym">Balsam pear</name>
    <dbReference type="NCBI Taxonomy" id="3673"/>
    <lineage>
        <taxon>Eukaryota</taxon>
        <taxon>Viridiplantae</taxon>
        <taxon>Streptophyta</taxon>
        <taxon>Embryophyta</taxon>
        <taxon>Tracheophyta</taxon>
        <taxon>Spermatophyta</taxon>
        <taxon>Magnoliopsida</taxon>
        <taxon>eudicotyledons</taxon>
        <taxon>Gunneridae</taxon>
        <taxon>Pentapetalae</taxon>
        <taxon>rosids</taxon>
        <taxon>fabids</taxon>
        <taxon>Cucurbitales</taxon>
        <taxon>Cucurbitaceae</taxon>
        <taxon>Momordiceae</taxon>
        <taxon>Momordica</taxon>
    </lineage>
</organism>
<dbReference type="GeneID" id="111004689"/>
<dbReference type="Proteomes" id="UP000504603">
    <property type="component" value="Unplaced"/>
</dbReference>
<dbReference type="InterPro" id="IPR029058">
    <property type="entry name" value="AB_hydrolase_fold"/>
</dbReference>